<dbReference type="AlphaFoldDB" id="K0RRS3"/>
<feature type="region of interest" description="Disordered" evidence="1">
    <location>
        <begin position="1"/>
        <end position="52"/>
    </location>
</feature>
<dbReference type="Pfam" id="PF24325">
    <property type="entry name" value="DUF7495"/>
    <property type="match status" value="1"/>
</dbReference>
<reference evidence="3 4" key="1">
    <citation type="journal article" date="2012" name="Genome Biol.">
        <title>Genome and low-iron response of an oceanic diatom adapted to chronic iron limitation.</title>
        <authorList>
            <person name="Lommer M."/>
            <person name="Specht M."/>
            <person name="Roy A.S."/>
            <person name="Kraemer L."/>
            <person name="Andreson R."/>
            <person name="Gutowska M.A."/>
            <person name="Wolf J."/>
            <person name="Bergner S.V."/>
            <person name="Schilhabel M.B."/>
            <person name="Klostermeier U.C."/>
            <person name="Beiko R.G."/>
            <person name="Rosenstiel P."/>
            <person name="Hippler M."/>
            <person name="Laroche J."/>
        </authorList>
    </citation>
    <scope>NUCLEOTIDE SEQUENCE [LARGE SCALE GENOMIC DNA]</scope>
    <source>
        <strain evidence="3 4">CCMP1005</strain>
    </source>
</reference>
<name>K0RRS3_THAOC</name>
<evidence type="ECO:0000313" key="4">
    <source>
        <dbReference type="Proteomes" id="UP000266841"/>
    </source>
</evidence>
<dbReference type="EMBL" id="AGNL01031159">
    <property type="protein sequence ID" value="EJK56533.1"/>
    <property type="molecule type" value="Genomic_DNA"/>
</dbReference>
<feature type="compositionally biased region" description="Basic and acidic residues" evidence="1">
    <location>
        <begin position="1"/>
        <end position="11"/>
    </location>
</feature>
<feature type="compositionally biased region" description="Basic and acidic residues" evidence="1">
    <location>
        <begin position="22"/>
        <end position="33"/>
    </location>
</feature>
<comment type="caution">
    <text evidence="3">The sequence shown here is derived from an EMBL/GenBank/DDBJ whole genome shotgun (WGS) entry which is preliminary data.</text>
</comment>
<feature type="non-terminal residue" evidence="3">
    <location>
        <position position="1"/>
    </location>
</feature>
<accession>K0RRS3</accession>
<feature type="compositionally biased region" description="Low complexity" evidence="1">
    <location>
        <begin position="35"/>
        <end position="45"/>
    </location>
</feature>
<dbReference type="Proteomes" id="UP000266841">
    <property type="component" value="Unassembled WGS sequence"/>
</dbReference>
<evidence type="ECO:0000256" key="1">
    <source>
        <dbReference type="SAM" id="MobiDB-lite"/>
    </source>
</evidence>
<sequence>VVDARLRERGADGPPALLQARHAGDRRGRDGDRVGSGVAAGGARAQQRPGTPAGWIEVESQNRPEAAVDRGDEIEQELKAEASEADAARWHPVWFDRGSGWTGKTHGEADGFCYCQGGMIVCPYDAVSQFRALRRPRQCLSLVVPVKDLIEWLDMTDQDRCFFRGGTSTMTRRRVTAL</sequence>
<keyword evidence="4" id="KW-1185">Reference proteome</keyword>
<dbReference type="InterPro" id="IPR055918">
    <property type="entry name" value="DUF7495"/>
</dbReference>
<proteinExistence type="predicted"/>
<evidence type="ECO:0000259" key="2">
    <source>
        <dbReference type="Pfam" id="PF24325"/>
    </source>
</evidence>
<gene>
    <name evidence="3" type="ORF">THAOC_23562</name>
</gene>
<evidence type="ECO:0000313" key="3">
    <source>
        <dbReference type="EMBL" id="EJK56533.1"/>
    </source>
</evidence>
<feature type="domain" description="DUF7495" evidence="2">
    <location>
        <begin position="93"/>
        <end position="127"/>
    </location>
</feature>
<protein>
    <recommendedName>
        <fullName evidence="2">DUF7495 domain-containing protein</fullName>
    </recommendedName>
</protein>
<organism evidence="3 4">
    <name type="scientific">Thalassiosira oceanica</name>
    <name type="common">Marine diatom</name>
    <dbReference type="NCBI Taxonomy" id="159749"/>
    <lineage>
        <taxon>Eukaryota</taxon>
        <taxon>Sar</taxon>
        <taxon>Stramenopiles</taxon>
        <taxon>Ochrophyta</taxon>
        <taxon>Bacillariophyta</taxon>
        <taxon>Coscinodiscophyceae</taxon>
        <taxon>Thalassiosirophycidae</taxon>
        <taxon>Thalassiosirales</taxon>
        <taxon>Thalassiosiraceae</taxon>
        <taxon>Thalassiosira</taxon>
    </lineage>
</organism>